<dbReference type="AlphaFoldDB" id="A0A4S8KVW0"/>
<dbReference type="EMBL" id="ML179942">
    <property type="protein sequence ID" value="THU80082.1"/>
    <property type="molecule type" value="Genomic_DNA"/>
</dbReference>
<feature type="compositionally biased region" description="Basic and acidic residues" evidence="1">
    <location>
        <begin position="209"/>
        <end position="218"/>
    </location>
</feature>
<feature type="compositionally biased region" description="Acidic residues" evidence="1">
    <location>
        <begin position="186"/>
        <end position="208"/>
    </location>
</feature>
<feature type="compositionally biased region" description="Acidic residues" evidence="1">
    <location>
        <begin position="164"/>
        <end position="176"/>
    </location>
</feature>
<feature type="region of interest" description="Disordered" evidence="1">
    <location>
        <begin position="122"/>
        <end position="218"/>
    </location>
</feature>
<evidence type="ECO:0000313" key="3">
    <source>
        <dbReference type="Proteomes" id="UP000297245"/>
    </source>
</evidence>
<evidence type="ECO:0000313" key="2">
    <source>
        <dbReference type="EMBL" id="THU80082.1"/>
    </source>
</evidence>
<feature type="region of interest" description="Disordered" evidence="1">
    <location>
        <begin position="63"/>
        <end position="83"/>
    </location>
</feature>
<dbReference type="OrthoDB" id="3069381at2759"/>
<protein>
    <submittedName>
        <fullName evidence="2">Uncharacterized protein</fullName>
    </submittedName>
</protein>
<feature type="compositionally biased region" description="Low complexity" evidence="1">
    <location>
        <begin position="66"/>
        <end position="83"/>
    </location>
</feature>
<dbReference type="Proteomes" id="UP000297245">
    <property type="component" value="Unassembled WGS sequence"/>
</dbReference>
<reference evidence="2 3" key="1">
    <citation type="journal article" date="2019" name="Nat. Ecol. Evol.">
        <title>Megaphylogeny resolves global patterns of mushroom evolution.</title>
        <authorList>
            <person name="Varga T."/>
            <person name="Krizsan K."/>
            <person name="Foldi C."/>
            <person name="Dima B."/>
            <person name="Sanchez-Garcia M."/>
            <person name="Sanchez-Ramirez S."/>
            <person name="Szollosi G.J."/>
            <person name="Szarkandi J.G."/>
            <person name="Papp V."/>
            <person name="Albert L."/>
            <person name="Andreopoulos W."/>
            <person name="Angelini C."/>
            <person name="Antonin V."/>
            <person name="Barry K.W."/>
            <person name="Bougher N.L."/>
            <person name="Buchanan P."/>
            <person name="Buyck B."/>
            <person name="Bense V."/>
            <person name="Catcheside P."/>
            <person name="Chovatia M."/>
            <person name="Cooper J."/>
            <person name="Damon W."/>
            <person name="Desjardin D."/>
            <person name="Finy P."/>
            <person name="Geml J."/>
            <person name="Haridas S."/>
            <person name="Hughes K."/>
            <person name="Justo A."/>
            <person name="Karasinski D."/>
            <person name="Kautmanova I."/>
            <person name="Kiss B."/>
            <person name="Kocsube S."/>
            <person name="Kotiranta H."/>
            <person name="LaButti K.M."/>
            <person name="Lechner B.E."/>
            <person name="Liimatainen K."/>
            <person name="Lipzen A."/>
            <person name="Lukacs Z."/>
            <person name="Mihaltcheva S."/>
            <person name="Morgado L.N."/>
            <person name="Niskanen T."/>
            <person name="Noordeloos M.E."/>
            <person name="Ohm R.A."/>
            <person name="Ortiz-Santana B."/>
            <person name="Ovrebo C."/>
            <person name="Racz N."/>
            <person name="Riley R."/>
            <person name="Savchenko A."/>
            <person name="Shiryaev A."/>
            <person name="Soop K."/>
            <person name="Spirin V."/>
            <person name="Szebenyi C."/>
            <person name="Tomsovsky M."/>
            <person name="Tulloss R.E."/>
            <person name="Uehling J."/>
            <person name="Grigoriev I.V."/>
            <person name="Vagvolgyi C."/>
            <person name="Papp T."/>
            <person name="Martin F.M."/>
            <person name="Miettinen O."/>
            <person name="Hibbett D.S."/>
            <person name="Nagy L.G."/>
        </authorList>
    </citation>
    <scope>NUCLEOTIDE SEQUENCE [LARGE SCALE GENOMIC DNA]</scope>
    <source>
        <strain evidence="2 3">CBS 962.96</strain>
    </source>
</reference>
<accession>A0A4S8KVW0</accession>
<keyword evidence="3" id="KW-1185">Reference proteome</keyword>
<evidence type="ECO:0000256" key="1">
    <source>
        <dbReference type="SAM" id="MobiDB-lite"/>
    </source>
</evidence>
<name>A0A4S8KVW0_DENBC</name>
<sequence length="315" mass="35241">MLATAVSDEDRQFIEKLPNGIIMEFRDKVFPKSIIEQLPSLFLSYDWIKVDELRAFYEKHPSFQGTSTVSTPSPSQSASQTAQTCVKAEEIEPELSLIAPEPLNVQVRTVVENGKDYMEILDTDDEEDMPQETANNYTSNPSSRCSSPTVIGDASSDGFISEGPVDDIENESEDEELRCLVSGSDGLEEGSQDGESSGSEDFDSELEGLGERRPSDTKWFDPNIQSEVLEHVDGFFCITRELRVKRLEFLTNIPMYWPIPVVSTAFILDLRDQKFVQYDKNGKLMSVDALIKNKVDIVFFTLTDQDSWRGGTGAG</sequence>
<gene>
    <name evidence="2" type="ORF">K435DRAFT_810173</name>
</gene>
<proteinExistence type="predicted"/>
<organism evidence="2 3">
    <name type="scientific">Dendrothele bispora (strain CBS 962.96)</name>
    <dbReference type="NCBI Taxonomy" id="1314807"/>
    <lineage>
        <taxon>Eukaryota</taxon>
        <taxon>Fungi</taxon>
        <taxon>Dikarya</taxon>
        <taxon>Basidiomycota</taxon>
        <taxon>Agaricomycotina</taxon>
        <taxon>Agaricomycetes</taxon>
        <taxon>Agaricomycetidae</taxon>
        <taxon>Agaricales</taxon>
        <taxon>Agaricales incertae sedis</taxon>
        <taxon>Dendrothele</taxon>
    </lineage>
</organism>
<feature type="compositionally biased region" description="Polar residues" evidence="1">
    <location>
        <begin position="132"/>
        <end position="149"/>
    </location>
</feature>